<sequence>MIKISYLFFFLLIKADDDYVLSAHSNKYSVYVHEKNIPSQRPYYEKVLRQVVPLENGYVFKLVVNLPKEKLINYKIDKNKVKIVHNDTNEINIKNKSKYENMEIMIEVRGGLISEIVIKSIFRNTKHQSEIFVLCSDSLPPHHQTYTVNKLYD</sequence>
<proteinExistence type="predicted"/>
<keyword evidence="3" id="KW-1185">Reference proteome</keyword>
<comment type="caution">
    <text evidence="2">The sequence shown here is derived from an EMBL/GenBank/DDBJ whole genome shotgun (WGS) entry which is preliminary data.</text>
</comment>
<evidence type="ECO:0000313" key="2">
    <source>
        <dbReference type="EMBL" id="KAF9763465.1"/>
    </source>
</evidence>
<reference evidence="2 3" key="1">
    <citation type="journal article" date="2020" name="Genome Biol. Evol.">
        <title>Comparative genomics of strictly vertically transmitted, feminizing microsporidia endosymbionts of amphipod crustaceans.</title>
        <authorList>
            <person name="Cormier A."/>
            <person name="Chebbi M.A."/>
            <person name="Giraud I."/>
            <person name="Wattier R."/>
            <person name="Teixeira M."/>
            <person name="Gilbert C."/>
            <person name="Rigaud T."/>
            <person name="Cordaux R."/>
        </authorList>
    </citation>
    <scope>NUCLEOTIDE SEQUENCE [LARGE SCALE GENOMIC DNA]</scope>
    <source>
        <strain evidence="2 3">Ou3-Ou53</strain>
    </source>
</reference>
<evidence type="ECO:0000313" key="3">
    <source>
        <dbReference type="Proteomes" id="UP000740883"/>
    </source>
</evidence>
<name>A0A9P6GZT7_9MICR</name>
<evidence type="ECO:0000256" key="1">
    <source>
        <dbReference type="SAM" id="SignalP"/>
    </source>
</evidence>
<accession>A0A9P6GZT7</accession>
<keyword evidence="1" id="KW-0732">Signal</keyword>
<feature type="signal peptide" evidence="1">
    <location>
        <begin position="1"/>
        <end position="22"/>
    </location>
</feature>
<dbReference type="EMBL" id="SBJO01000074">
    <property type="protein sequence ID" value="KAF9763465.1"/>
    <property type="molecule type" value="Genomic_DNA"/>
</dbReference>
<gene>
    <name evidence="2" type="ORF">NGRA_1250</name>
</gene>
<dbReference type="AlphaFoldDB" id="A0A9P6GZT7"/>
<dbReference type="Proteomes" id="UP000740883">
    <property type="component" value="Unassembled WGS sequence"/>
</dbReference>
<protein>
    <submittedName>
        <fullName evidence="2">Uncharacterized protein</fullName>
    </submittedName>
</protein>
<feature type="chain" id="PRO_5040459794" evidence="1">
    <location>
        <begin position="23"/>
        <end position="153"/>
    </location>
</feature>
<organism evidence="2 3">
    <name type="scientific">Nosema granulosis</name>
    <dbReference type="NCBI Taxonomy" id="83296"/>
    <lineage>
        <taxon>Eukaryota</taxon>
        <taxon>Fungi</taxon>
        <taxon>Fungi incertae sedis</taxon>
        <taxon>Microsporidia</taxon>
        <taxon>Nosematidae</taxon>
        <taxon>Nosema</taxon>
    </lineage>
</organism>